<geneLocation type="mitochondrion" evidence="1"/>
<reference evidence="1" key="1">
    <citation type="submission" date="2010-03" db="EMBL/GenBank/DDBJ databases">
        <authorList>
            <person name="Shin Y."/>
            <person name="Gergely G."/>
            <person name="Wang S."/>
            <person name="Hirata Y."/>
        </authorList>
    </citation>
    <scope>NUCLEOTIDE SEQUENCE</scope>
</reference>
<name>F2VPY6_CAPAN</name>
<keyword evidence="1" id="KW-0496">Mitochondrion</keyword>
<dbReference type="AlphaFoldDB" id="F2VPY6"/>
<sequence length="108" mass="13015">MIFLESEKKEATTLLKQFCLFLFYLRRRWNFFFAFLDRSLLFAFMRKVPPTGLKKEWFLDRALAMAPFAKEWVYALSLLLCYFSRLGRDSYLMLLSDWVLDSLAELMI</sequence>
<dbReference type="EMBL" id="GU945235">
    <property type="protein sequence ID" value="ADZ16284.1"/>
    <property type="molecule type" value="Genomic_DNA"/>
</dbReference>
<proteinExistence type="predicted"/>
<organism evidence="1">
    <name type="scientific">Capsicum annuum</name>
    <name type="common">Capsicum pepper</name>
    <dbReference type="NCBI Taxonomy" id="4072"/>
    <lineage>
        <taxon>Eukaryota</taxon>
        <taxon>Viridiplantae</taxon>
        <taxon>Streptophyta</taxon>
        <taxon>Embryophyta</taxon>
        <taxon>Tracheophyta</taxon>
        <taxon>Spermatophyta</taxon>
        <taxon>Magnoliopsida</taxon>
        <taxon>eudicotyledons</taxon>
        <taxon>Gunneridae</taxon>
        <taxon>Pentapetalae</taxon>
        <taxon>asterids</taxon>
        <taxon>lamiids</taxon>
        <taxon>Solanales</taxon>
        <taxon>Solanaceae</taxon>
        <taxon>Solanoideae</taxon>
        <taxon>Capsiceae</taxon>
        <taxon>Capsicum</taxon>
    </lineage>
</organism>
<evidence type="ECO:0000313" key="1">
    <source>
        <dbReference type="EMBL" id="ADZ16284.1"/>
    </source>
</evidence>
<accession>F2VPY6</accession>
<protein>
    <submittedName>
        <fullName evidence="1">NADH dehydrogenase subunit 1</fullName>
    </submittedName>
</protein>